<reference evidence="1 2" key="1">
    <citation type="submission" date="2013-01" db="EMBL/GenBank/DDBJ databases">
        <authorList>
            <person name="Harkins D.M."/>
            <person name="Durkin A.S."/>
            <person name="Brinkac L.M."/>
            <person name="Haft D.H."/>
            <person name="Selengut J.D."/>
            <person name="Sanka R."/>
            <person name="DePew J."/>
            <person name="Purushe J."/>
            <person name="Picardeau M."/>
            <person name="Werts C."/>
            <person name="Goarant C."/>
            <person name="Vinetz J.M."/>
            <person name="Sutton G.G."/>
            <person name="Nierman W.C."/>
            <person name="Fouts D.E."/>
        </authorList>
    </citation>
    <scope>NUCLEOTIDE SEQUENCE [LARGE SCALE GENOMIC DNA]</scope>
    <source>
        <strain evidence="1 2">200901868</strain>
    </source>
</reference>
<sequence length="42" mass="4592">MGNVQISPIQTQTSDVPFMIRPIHSGNHDILQGFYFGAAVGF</sequence>
<organism evidence="1 2">
    <name type="scientific">Leptospira borgpetersenii serovar Pomona str. 200901868</name>
    <dbReference type="NCBI Taxonomy" id="1192866"/>
    <lineage>
        <taxon>Bacteria</taxon>
        <taxon>Pseudomonadati</taxon>
        <taxon>Spirochaetota</taxon>
        <taxon>Spirochaetia</taxon>
        <taxon>Leptospirales</taxon>
        <taxon>Leptospiraceae</taxon>
        <taxon>Leptospira</taxon>
    </lineage>
</organism>
<gene>
    <name evidence="1" type="ORF">LEP1GSC133_0780</name>
</gene>
<dbReference type="Proteomes" id="UP000012159">
    <property type="component" value="Unassembled WGS sequence"/>
</dbReference>
<dbReference type="EMBL" id="AKWF02000029">
    <property type="protein sequence ID" value="EMO64172.1"/>
    <property type="molecule type" value="Genomic_DNA"/>
</dbReference>
<evidence type="ECO:0000313" key="2">
    <source>
        <dbReference type="Proteomes" id="UP000012159"/>
    </source>
</evidence>
<accession>M6W373</accession>
<name>M6W373_LEPBO</name>
<dbReference type="AlphaFoldDB" id="M6W373"/>
<dbReference type="STRING" id="1192866.LEP1GSC133_0780"/>
<evidence type="ECO:0000313" key="1">
    <source>
        <dbReference type="EMBL" id="EMO64172.1"/>
    </source>
</evidence>
<comment type="caution">
    <text evidence="1">The sequence shown here is derived from an EMBL/GenBank/DDBJ whole genome shotgun (WGS) entry which is preliminary data.</text>
</comment>
<protein>
    <submittedName>
        <fullName evidence="1">Uncharacterized protein</fullName>
    </submittedName>
</protein>
<proteinExistence type="predicted"/>